<protein>
    <submittedName>
        <fullName evidence="2">Uncharacterized protein</fullName>
    </submittedName>
</protein>
<evidence type="ECO:0000313" key="3">
    <source>
        <dbReference type="Proteomes" id="UP000241769"/>
    </source>
</evidence>
<evidence type="ECO:0000256" key="1">
    <source>
        <dbReference type="SAM" id="Phobius"/>
    </source>
</evidence>
<reference evidence="2 3" key="1">
    <citation type="journal article" date="2018" name="Genome Biol. Evol.">
        <title>Multiple Roots of Fruiting Body Formation in Amoebozoa.</title>
        <authorList>
            <person name="Hillmann F."/>
            <person name="Forbes G."/>
            <person name="Novohradska S."/>
            <person name="Ferling I."/>
            <person name="Riege K."/>
            <person name="Groth M."/>
            <person name="Westermann M."/>
            <person name="Marz M."/>
            <person name="Spaller T."/>
            <person name="Winckler T."/>
            <person name="Schaap P."/>
            <person name="Glockner G."/>
        </authorList>
    </citation>
    <scope>NUCLEOTIDE SEQUENCE [LARGE SCALE GENOMIC DNA]</scope>
    <source>
        <strain evidence="2 3">Jena</strain>
    </source>
</reference>
<organism evidence="2 3">
    <name type="scientific">Planoprotostelium fungivorum</name>
    <dbReference type="NCBI Taxonomy" id="1890364"/>
    <lineage>
        <taxon>Eukaryota</taxon>
        <taxon>Amoebozoa</taxon>
        <taxon>Evosea</taxon>
        <taxon>Variosea</taxon>
        <taxon>Cavosteliida</taxon>
        <taxon>Cavosteliaceae</taxon>
        <taxon>Planoprotostelium</taxon>
    </lineage>
</organism>
<keyword evidence="3" id="KW-1185">Reference proteome</keyword>
<dbReference type="Proteomes" id="UP000241769">
    <property type="component" value="Unassembled WGS sequence"/>
</dbReference>
<keyword evidence="1" id="KW-0812">Transmembrane</keyword>
<dbReference type="EMBL" id="MDYQ01000121">
    <property type="protein sequence ID" value="PRP81704.1"/>
    <property type="molecule type" value="Genomic_DNA"/>
</dbReference>
<comment type="caution">
    <text evidence="2">The sequence shown here is derived from an EMBL/GenBank/DDBJ whole genome shotgun (WGS) entry which is preliminary data.</text>
</comment>
<feature type="transmembrane region" description="Helical" evidence="1">
    <location>
        <begin position="358"/>
        <end position="380"/>
    </location>
</feature>
<dbReference type="AlphaFoldDB" id="A0A2P6NCL4"/>
<sequence length="404" mass="46149">MCSFAVVNSRSQENKLLIFRSRPLLDTLRLHPIINNVINIAAGTNISITTSAVATSIVFVPSQIHKHHRAVDLIFDSAITIRRLNFGPYAQQITSHSLLHEKFRVAVHNTVYKLVLPPFQHQFRVFPLRTKSVGFVSSNSHFYSQRAETLFHRTKNDKTTHVSRTTLRNGPQGWWLRGRNYTQHFLNRILFFGTLGDDFYKKLNSRSDLVLILGMLKRYRSAEESDDPYTMHLWSQIDPIPNVAYKPCLLATTPRTSSGGDITVLFGFTLFFLLTKRQHAPLSLIDLKRQLVFFRAELHKMTLQASYPPLLGNEMTTNICREFNRGCSKIDQLVTPTQKIITKRQDPLGNKCELHESLVMLGLTLVIYISNLIVLTYQFLCWGTQQGHKLPATVAGLRQGEICV</sequence>
<proteinExistence type="predicted"/>
<accession>A0A2P6NCL4</accession>
<keyword evidence="1" id="KW-1133">Transmembrane helix</keyword>
<evidence type="ECO:0000313" key="2">
    <source>
        <dbReference type="EMBL" id="PRP81704.1"/>
    </source>
</evidence>
<gene>
    <name evidence="2" type="ORF">PROFUN_01211</name>
</gene>
<name>A0A2P6NCL4_9EUKA</name>
<keyword evidence="1" id="KW-0472">Membrane</keyword>
<dbReference type="InParanoid" id="A0A2P6NCL4"/>